<dbReference type="HAMAP" id="MF_00758">
    <property type="entry name" value="UPF0301"/>
    <property type="match status" value="1"/>
</dbReference>
<organism evidence="1">
    <name type="scientific">freshwater metagenome</name>
    <dbReference type="NCBI Taxonomy" id="449393"/>
    <lineage>
        <taxon>unclassified sequences</taxon>
        <taxon>metagenomes</taxon>
        <taxon>ecological metagenomes</taxon>
    </lineage>
</organism>
<proteinExistence type="inferred from homology"/>
<evidence type="ECO:0000313" key="1">
    <source>
        <dbReference type="EMBL" id="CAB4590321.1"/>
    </source>
</evidence>
<dbReference type="EMBL" id="CAEZSR010000226">
    <property type="protein sequence ID" value="CAB4590321.1"/>
    <property type="molecule type" value="Genomic_DNA"/>
</dbReference>
<dbReference type="PANTHER" id="PTHR30327:SF1">
    <property type="entry name" value="UPF0301 PROTEIN YQGE"/>
    <property type="match status" value="1"/>
</dbReference>
<accession>A0A6J6FND9</accession>
<sequence>MLPDPSSHGTPPPGASVRGRLLVATPPLDDPNFDRTVVYVLEHTDDGAVGVVLNRADDDADALSDEFDLDDLDAWAALLAPPSTIFLGGPVGEDSLIALAETERGSTRSDEAWGELTGTLGTVDLSVAPHDVAGSLQRVRIFRGYAGWSPGQLEAELQVGAWMVFEAESDDLFTSDPSGLWRHVVRRQGGRLAWIADAPDDISAN</sequence>
<dbReference type="InterPro" id="IPR003774">
    <property type="entry name" value="AlgH-like"/>
</dbReference>
<dbReference type="AlphaFoldDB" id="A0A6J6FND9"/>
<dbReference type="SUPFAM" id="SSF143456">
    <property type="entry name" value="VC0467-like"/>
    <property type="match status" value="1"/>
</dbReference>
<protein>
    <submittedName>
        <fullName evidence="1">Unannotated protein</fullName>
    </submittedName>
</protein>
<dbReference type="PANTHER" id="PTHR30327">
    <property type="entry name" value="UNCHARACTERIZED PROTEIN YQGE"/>
    <property type="match status" value="1"/>
</dbReference>
<gene>
    <name evidence="1" type="ORF">UFOPK1493_03706</name>
</gene>
<dbReference type="GO" id="GO:0005829">
    <property type="term" value="C:cytosol"/>
    <property type="evidence" value="ECO:0007669"/>
    <property type="project" value="TreeGrafter"/>
</dbReference>
<dbReference type="Gene3D" id="3.40.1740.10">
    <property type="entry name" value="VC0467-like"/>
    <property type="match status" value="1"/>
</dbReference>
<dbReference type="Pfam" id="PF02622">
    <property type="entry name" value="DUF179"/>
    <property type="match status" value="1"/>
</dbReference>
<reference evidence="1" key="1">
    <citation type="submission" date="2020-05" db="EMBL/GenBank/DDBJ databases">
        <authorList>
            <person name="Chiriac C."/>
            <person name="Salcher M."/>
            <person name="Ghai R."/>
            <person name="Kavagutti S V."/>
        </authorList>
    </citation>
    <scope>NUCLEOTIDE SEQUENCE</scope>
</reference>
<name>A0A6J6FND9_9ZZZZ</name>